<comment type="caution">
    <text evidence="1">The sequence shown here is derived from an EMBL/GenBank/DDBJ whole genome shotgun (WGS) entry which is preliminary data.</text>
</comment>
<evidence type="ECO:0000313" key="1">
    <source>
        <dbReference type="EMBL" id="GAA5165079.1"/>
    </source>
</evidence>
<keyword evidence="2" id="KW-1185">Reference proteome</keyword>
<gene>
    <name evidence="1" type="ORF">GCM10025770_20050</name>
</gene>
<reference evidence="2" key="1">
    <citation type="journal article" date="2019" name="Int. J. Syst. Evol. Microbiol.">
        <title>The Global Catalogue of Microorganisms (GCM) 10K type strain sequencing project: providing services to taxonomists for standard genome sequencing and annotation.</title>
        <authorList>
            <consortium name="The Broad Institute Genomics Platform"/>
            <consortium name="The Broad Institute Genome Sequencing Center for Infectious Disease"/>
            <person name="Wu L."/>
            <person name="Ma J."/>
        </authorList>
    </citation>
    <scope>NUCLEOTIDE SEQUENCE [LARGE SCALE GENOMIC DNA]</scope>
    <source>
        <strain evidence="2">JCM 18715</strain>
    </source>
</reference>
<accession>A0ABP9QP79</accession>
<protein>
    <submittedName>
        <fullName evidence="1">Uncharacterized protein</fullName>
    </submittedName>
</protein>
<organism evidence="1 2">
    <name type="scientific">Viridibacterium curvum</name>
    <dbReference type="NCBI Taxonomy" id="1101404"/>
    <lineage>
        <taxon>Bacteria</taxon>
        <taxon>Pseudomonadati</taxon>
        <taxon>Pseudomonadota</taxon>
        <taxon>Betaproteobacteria</taxon>
        <taxon>Rhodocyclales</taxon>
        <taxon>Rhodocyclaceae</taxon>
        <taxon>Viridibacterium</taxon>
    </lineage>
</organism>
<name>A0ABP9QP79_9RHOO</name>
<dbReference type="EMBL" id="BAABLD010000008">
    <property type="protein sequence ID" value="GAA5165079.1"/>
    <property type="molecule type" value="Genomic_DNA"/>
</dbReference>
<evidence type="ECO:0000313" key="2">
    <source>
        <dbReference type="Proteomes" id="UP001500547"/>
    </source>
</evidence>
<sequence length="53" mass="6228">MDRDIEDEDPLVVFAPEFEVEDEVLILTHETSSETVSWEARSVQLLHTFTKHR</sequence>
<dbReference type="Proteomes" id="UP001500547">
    <property type="component" value="Unassembled WGS sequence"/>
</dbReference>
<proteinExistence type="predicted"/>